<evidence type="ECO:0000256" key="6">
    <source>
        <dbReference type="ARBA" id="ARBA00023006"/>
    </source>
</evidence>
<accession>A0AAD7R221</accession>
<evidence type="ECO:0000256" key="3">
    <source>
        <dbReference type="ARBA" id="ARBA00022692"/>
    </source>
</evidence>
<organism evidence="9 10">
    <name type="scientific">Aldrovandia affinis</name>
    <dbReference type="NCBI Taxonomy" id="143900"/>
    <lineage>
        <taxon>Eukaryota</taxon>
        <taxon>Metazoa</taxon>
        <taxon>Chordata</taxon>
        <taxon>Craniata</taxon>
        <taxon>Vertebrata</taxon>
        <taxon>Euteleostomi</taxon>
        <taxon>Actinopterygii</taxon>
        <taxon>Neopterygii</taxon>
        <taxon>Teleostei</taxon>
        <taxon>Notacanthiformes</taxon>
        <taxon>Halosauridae</taxon>
        <taxon>Aldrovandia</taxon>
    </lineage>
</organism>
<evidence type="ECO:0000256" key="2">
    <source>
        <dbReference type="ARBA" id="ARBA00009160"/>
    </source>
</evidence>
<keyword evidence="5" id="KW-1133">Transmembrane helix</keyword>
<dbReference type="Pfam" id="PF04930">
    <property type="entry name" value="FUN14"/>
    <property type="match status" value="1"/>
</dbReference>
<keyword evidence="8" id="KW-0472">Membrane</keyword>
<evidence type="ECO:0000256" key="5">
    <source>
        <dbReference type="ARBA" id="ARBA00022989"/>
    </source>
</evidence>
<comment type="caution">
    <text evidence="9">The sequence shown here is derived from an EMBL/GenBank/DDBJ whole genome shotgun (WGS) entry which is preliminary data.</text>
</comment>
<keyword evidence="10" id="KW-1185">Reference proteome</keyword>
<keyword evidence="7" id="KW-0496">Mitochondrion</keyword>
<dbReference type="PANTHER" id="PTHR21346:SF2">
    <property type="entry name" value="FUN14 DOMAIN-CONTAINING PROTEIN 1"/>
    <property type="match status" value="1"/>
</dbReference>
<dbReference type="InterPro" id="IPR007014">
    <property type="entry name" value="FUN14"/>
</dbReference>
<evidence type="ECO:0000256" key="4">
    <source>
        <dbReference type="ARBA" id="ARBA00022787"/>
    </source>
</evidence>
<evidence type="ECO:0000256" key="1">
    <source>
        <dbReference type="ARBA" id="ARBA00004374"/>
    </source>
</evidence>
<dbReference type="GO" id="GO:0000422">
    <property type="term" value="P:autophagy of mitochondrion"/>
    <property type="evidence" value="ECO:0007669"/>
    <property type="project" value="TreeGrafter"/>
</dbReference>
<dbReference type="GO" id="GO:0005741">
    <property type="term" value="C:mitochondrial outer membrane"/>
    <property type="evidence" value="ECO:0007669"/>
    <property type="project" value="UniProtKB-SubCell"/>
</dbReference>
<protein>
    <submittedName>
        <fullName evidence="9">Uncharacterized protein</fullName>
    </submittedName>
</protein>
<dbReference type="AlphaFoldDB" id="A0AAD7R221"/>
<keyword evidence="3" id="KW-0812">Transmembrane</keyword>
<keyword evidence="6" id="KW-0072">Autophagy</keyword>
<proteinExistence type="inferred from homology"/>
<evidence type="ECO:0000256" key="7">
    <source>
        <dbReference type="ARBA" id="ARBA00023128"/>
    </source>
</evidence>
<dbReference type="PANTHER" id="PTHR21346">
    <property type="entry name" value="FUN14 DOMAIN CONTAINING"/>
    <property type="match status" value="1"/>
</dbReference>
<dbReference type="EMBL" id="JAINUG010001191">
    <property type="protein sequence ID" value="KAJ8358079.1"/>
    <property type="molecule type" value="Genomic_DNA"/>
</dbReference>
<evidence type="ECO:0000313" key="10">
    <source>
        <dbReference type="Proteomes" id="UP001221898"/>
    </source>
</evidence>
<reference evidence="9" key="1">
    <citation type="journal article" date="2023" name="Science">
        <title>Genome structures resolve the early diversification of teleost fishes.</title>
        <authorList>
            <person name="Parey E."/>
            <person name="Louis A."/>
            <person name="Montfort J."/>
            <person name="Bouchez O."/>
            <person name="Roques C."/>
            <person name="Iampietro C."/>
            <person name="Lluch J."/>
            <person name="Castinel A."/>
            <person name="Donnadieu C."/>
            <person name="Desvignes T."/>
            <person name="Floi Bucao C."/>
            <person name="Jouanno E."/>
            <person name="Wen M."/>
            <person name="Mejri S."/>
            <person name="Dirks R."/>
            <person name="Jansen H."/>
            <person name="Henkel C."/>
            <person name="Chen W.J."/>
            <person name="Zahm M."/>
            <person name="Cabau C."/>
            <person name="Klopp C."/>
            <person name="Thompson A.W."/>
            <person name="Robinson-Rechavi M."/>
            <person name="Braasch I."/>
            <person name="Lecointre G."/>
            <person name="Bobe J."/>
            <person name="Postlethwait J.H."/>
            <person name="Berthelot C."/>
            <person name="Roest Crollius H."/>
            <person name="Guiguen Y."/>
        </authorList>
    </citation>
    <scope>NUCLEOTIDE SEQUENCE</scope>
    <source>
        <strain evidence="9">NC1722</strain>
    </source>
</reference>
<sequence>MEWSCGSVFRISSNLTLCVSSPRCSGYLFQRVGKIAATAVGGGFLLLQIANHSGYVQVDWKKVEKDVNKAKKHLKKKANKAAPEINSFIEE</sequence>
<feature type="non-terminal residue" evidence="9">
    <location>
        <position position="1"/>
    </location>
</feature>
<evidence type="ECO:0000313" key="9">
    <source>
        <dbReference type="EMBL" id="KAJ8358079.1"/>
    </source>
</evidence>
<dbReference type="Proteomes" id="UP001221898">
    <property type="component" value="Unassembled WGS sequence"/>
</dbReference>
<comment type="subcellular location">
    <subcellularLocation>
        <location evidence="1">Mitochondrion outer membrane</location>
        <topology evidence="1">Multi-pass membrane protein</topology>
    </subcellularLocation>
</comment>
<keyword evidence="4" id="KW-1000">Mitochondrion outer membrane</keyword>
<evidence type="ECO:0000256" key="8">
    <source>
        <dbReference type="ARBA" id="ARBA00023136"/>
    </source>
</evidence>
<comment type="similarity">
    <text evidence="2">Belongs to the FUN14 family.</text>
</comment>
<gene>
    <name evidence="9" type="ORF">AAFF_G00036630</name>
</gene>
<name>A0AAD7R221_9TELE</name>